<feature type="transmembrane region" description="Helical" evidence="2">
    <location>
        <begin position="41"/>
        <end position="58"/>
    </location>
</feature>
<evidence type="ECO:0000256" key="2">
    <source>
        <dbReference type="SAM" id="Phobius"/>
    </source>
</evidence>
<keyword evidence="4" id="KW-1185">Reference proteome</keyword>
<feature type="transmembrane region" description="Helical" evidence="2">
    <location>
        <begin position="12"/>
        <end position="35"/>
    </location>
</feature>
<protein>
    <submittedName>
        <fullName evidence="3">Uncharacterized protein</fullName>
    </submittedName>
</protein>
<name>A0ABP7V8W1_9ACTN</name>
<reference evidence="4" key="1">
    <citation type="journal article" date="2019" name="Int. J. Syst. Evol. Microbiol.">
        <title>The Global Catalogue of Microorganisms (GCM) 10K type strain sequencing project: providing services to taxonomists for standard genome sequencing and annotation.</title>
        <authorList>
            <consortium name="The Broad Institute Genomics Platform"/>
            <consortium name="The Broad Institute Genome Sequencing Center for Infectious Disease"/>
            <person name="Wu L."/>
            <person name="Ma J."/>
        </authorList>
    </citation>
    <scope>NUCLEOTIDE SEQUENCE [LARGE SCALE GENOMIC DNA]</scope>
    <source>
        <strain evidence="4">JCM 16702</strain>
    </source>
</reference>
<dbReference type="RefSeq" id="WP_344942524.1">
    <property type="nucleotide sequence ID" value="NZ_BAAAZG010000003.1"/>
</dbReference>
<gene>
    <name evidence="3" type="ORF">GCM10022214_14140</name>
</gene>
<keyword evidence="2" id="KW-0472">Membrane</keyword>
<evidence type="ECO:0000256" key="1">
    <source>
        <dbReference type="SAM" id="MobiDB-lite"/>
    </source>
</evidence>
<sequence length="173" mass="18251">MRSAHAHRRALVRTAAQAAAWWVPLLAIYAALVSTLSPTEVLVGAAVAAASAVAGVAARRTLLNTRPARGGGDQVRRLAVRLPGRIAADTARVLAPRLHGQWDQMSVGRQAARRGAVTLLVSASPGGYVAAVDPDRGVLTVHRLTRAPTRTRTPTRTRNGTRNGAGHDDRNGR</sequence>
<comment type="caution">
    <text evidence="3">The sequence shown here is derived from an EMBL/GenBank/DDBJ whole genome shotgun (WGS) entry which is preliminary data.</text>
</comment>
<feature type="compositionally biased region" description="Low complexity" evidence="1">
    <location>
        <begin position="147"/>
        <end position="164"/>
    </location>
</feature>
<keyword evidence="2" id="KW-0812">Transmembrane</keyword>
<dbReference type="EMBL" id="BAAAZG010000003">
    <property type="protein sequence ID" value="GAA4062124.1"/>
    <property type="molecule type" value="Genomic_DNA"/>
</dbReference>
<evidence type="ECO:0000313" key="3">
    <source>
        <dbReference type="EMBL" id="GAA4062124.1"/>
    </source>
</evidence>
<evidence type="ECO:0000313" key="4">
    <source>
        <dbReference type="Proteomes" id="UP001500683"/>
    </source>
</evidence>
<keyword evidence="2" id="KW-1133">Transmembrane helix</keyword>
<organism evidence="3 4">
    <name type="scientific">Actinomadura miaoliensis</name>
    <dbReference type="NCBI Taxonomy" id="430685"/>
    <lineage>
        <taxon>Bacteria</taxon>
        <taxon>Bacillati</taxon>
        <taxon>Actinomycetota</taxon>
        <taxon>Actinomycetes</taxon>
        <taxon>Streptosporangiales</taxon>
        <taxon>Thermomonosporaceae</taxon>
        <taxon>Actinomadura</taxon>
    </lineage>
</organism>
<feature type="region of interest" description="Disordered" evidence="1">
    <location>
        <begin position="147"/>
        <end position="173"/>
    </location>
</feature>
<dbReference type="Proteomes" id="UP001500683">
    <property type="component" value="Unassembled WGS sequence"/>
</dbReference>
<accession>A0ABP7V8W1</accession>
<proteinExistence type="predicted"/>